<evidence type="ECO:0000313" key="1">
    <source>
        <dbReference type="EMBL" id="MXP20055.1"/>
    </source>
</evidence>
<comment type="caution">
    <text evidence="1">The sequence shown here is derived from an EMBL/GenBank/DDBJ whole genome shotgun (WGS) entry which is preliminary data.</text>
</comment>
<dbReference type="EMBL" id="WMBR01000001">
    <property type="protein sequence ID" value="MXP20055.1"/>
    <property type="molecule type" value="Genomic_DNA"/>
</dbReference>
<accession>A0A6L7GMP4</accession>
<evidence type="ECO:0000313" key="2">
    <source>
        <dbReference type="Proteomes" id="UP000475545"/>
    </source>
</evidence>
<organism evidence="1 2">
    <name type="scientific">Gordonia mangrovi</name>
    <dbReference type="NCBI Taxonomy" id="2665643"/>
    <lineage>
        <taxon>Bacteria</taxon>
        <taxon>Bacillati</taxon>
        <taxon>Actinomycetota</taxon>
        <taxon>Actinomycetes</taxon>
        <taxon>Mycobacteriales</taxon>
        <taxon>Gordoniaceae</taxon>
        <taxon>Gordonia</taxon>
    </lineage>
</organism>
<dbReference type="RefSeq" id="WP_160900224.1">
    <property type="nucleotide sequence ID" value="NZ_CP102850.1"/>
</dbReference>
<name>A0A6L7GMP4_9ACTN</name>
<protein>
    <recommendedName>
        <fullName evidence="3">Transcriptional regulator, AbiEi antitoxin, Type IV TA system</fullName>
    </recommendedName>
</protein>
<evidence type="ECO:0008006" key="3">
    <source>
        <dbReference type="Google" id="ProtNLM"/>
    </source>
</evidence>
<dbReference type="AlphaFoldDB" id="A0A6L7GMP4"/>
<keyword evidence="2" id="KW-1185">Reference proteome</keyword>
<reference evidence="1 2" key="1">
    <citation type="submission" date="2019-11" db="EMBL/GenBank/DDBJ databases">
        <title>Gordonia sp. nov., a novel actinobacterium isolated from mangrove soil in Hainan.</title>
        <authorList>
            <person name="Huang X."/>
            <person name="Xie Y."/>
            <person name="Chu X."/>
            <person name="Xiao K."/>
        </authorList>
    </citation>
    <scope>NUCLEOTIDE SEQUENCE [LARGE SCALE GENOMIC DNA]</scope>
    <source>
        <strain evidence="1 2">HNM0687</strain>
    </source>
</reference>
<dbReference type="Proteomes" id="UP000475545">
    <property type="component" value="Unassembled WGS sequence"/>
</dbReference>
<proteinExistence type="predicted"/>
<gene>
    <name evidence="1" type="ORF">GIY30_01560</name>
</gene>
<sequence length="308" mass="33979">MTQPTPDHHGIIYRRAALDEGYTDKQLTRRVDDATMTRIWSGAYVLNTGETRTPEELHRLTAIAAVTSSPDSGFALSHQSAGVLHGLSLLTPQLDRVHLSTGYATGARLEKRRHLHSGALDDADTVVVDGIRVTSLERTVVDIACSVGFAQALAAFDSALRNGADAAVIAEYLEGHKRGVGQARRALGHADAGAENAGESWGRAQLICAGLPTPRLQHEFYDDAGVFIARTDYDWLGKLAAEFDGMAKYQRHLADGETAFDAMRREKEREDALRRLGVMVIRWVWEDLRRNRVVPMVREWLDRLGIAA</sequence>